<proteinExistence type="predicted"/>
<dbReference type="Gene3D" id="1.10.150.870">
    <property type="match status" value="1"/>
</dbReference>
<dbReference type="PANTHER" id="PTHR32294">
    <property type="entry name" value="DNA POLYMERASE III SUBUNIT ALPHA"/>
    <property type="match status" value="1"/>
</dbReference>
<dbReference type="InterPro" id="IPR004365">
    <property type="entry name" value="NA-bd_OB_tRNA"/>
</dbReference>
<evidence type="ECO:0000313" key="3">
    <source>
        <dbReference type="EMBL" id="SVC76439.1"/>
    </source>
</evidence>
<evidence type="ECO:0000259" key="2">
    <source>
        <dbReference type="Pfam" id="PF14579"/>
    </source>
</evidence>
<dbReference type="InterPro" id="IPR029460">
    <property type="entry name" value="DNAPol_HHH"/>
</dbReference>
<feature type="non-terminal residue" evidence="3">
    <location>
        <position position="1"/>
    </location>
</feature>
<feature type="non-terminal residue" evidence="3">
    <location>
        <position position="340"/>
    </location>
</feature>
<name>A0A382PSX4_9ZZZZ</name>
<protein>
    <recommendedName>
        <fullName evidence="4">DNA polymerase helix-hairpin-helix motif domain-containing protein</fullName>
    </recommendedName>
</protein>
<accession>A0A382PSX4</accession>
<organism evidence="3">
    <name type="scientific">marine metagenome</name>
    <dbReference type="NCBI Taxonomy" id="408172"/>
    <lineage>
        <taxon>unclassified sequences</taxon>
        <taxon>metagenomes</taxon>
        <taxon>ecological metagenomes</taxon>
    </lineage>
</organism>
<dbReference type="GO" id="GO:0003676">
    <property type="term" value="F:nucleic acid binding"/>
    <property type="evidence" value="ECO:0007669"/>
    <property type="project" value="InterPro"/>
</dbReference>
<dbReference type="AlphaFoldDB" id="A0A382PSX4"/>
<dbReference type="InterPro" id="IPR004805">
    <property type="entry name" value="DnaE2/DnaE/PolC"/>
</dbReference>
<feature type="domain" description="OB" evidence="1">
    <location>
        <begin position="198"/>
        <end position="269"/>
    </location>
</feature>
<reference evidence="3" key="1">
    <citation type="submission" date="2018-05" db="EMBL/GenBank/DDBJ databases">
        <authorList>
            <person name="Lanie J.A."/>
            <person name="Ng W.-L."/>
            <person name="Kazmierczak K.M."/>
            <person name="Andrzejewski T.M."/>
            <person name="Davidsen T.M."/>
            <person name="Wayne K.J."/>
            <person name="Tettelin H."/>
            <person name="Glass J.I."/>
            <person name="Rusch D."/>
            <person name="Podicherti R."/>
            <person name="Tsui H.-C.T."/>
            <person name="Winkler M.E."/>
        </authorList>
    </citation>
    <scope>NUCLEOTIDE SEQUENCE</scope>
</reference>
<dbReference type="Pfam" id="PF01336">
    <property type="entry name" value="tRNA_anti-codon"/>
    <property type="match status" value="1"/>
</dbReference>
<dbReference type="EMBL" id="UINC01109546">
    <property type="protein sequence ID" value="SVC76439.1"/>
    <property type="molecule type" value="Genomic_DNA"/>
</dbReference>
<dbReference type="GO" id="GO:0008408">
    <property type="term" value="F:3'-5' exonuclease activity"/>
    <property type="evidence" value="ECO:0007669"/>
    <property type="project" value="InterPro"/>
</dbReference>
<gene>
    <name evidence="3" type="ORF">METZ01_LOCUS329293</name>
</gene>
<evidence type="ECO:0008006" key="4">
    <source>
        <dbReference type="Google" id="ProtNLM"/>
    </source>
</evidence>
<evidence type="ECO:0000259" key="1">
    <source>
        <dbReference type="Pfam" id="PF01336"/>
    </source>
</evidence>
<sequence>KVTVLLDECRRMEIPVLPPDVNESAPNFTPTPDGIRFGLAAIKNVGQGAAQSIVDGRVQDGPYENLFSFCERLDLRAVNRRVVESLTAAGGLDHIGGHRAQMLEALDMALRNAQTVQEERGRGQFSLFGGDSSAPELDQQLNLPDIEPWTETEQLAHEKDLLGFYVTSHPLSRFERDLRMFATPLSEALTGNDGEAIRVGGLVTRISTSNDRRGNPIAFVTLEDLRGSADIVFFADAFAASRELLVNDRVILIEGRLNERKGMMSILADAAIGLEEARERLTRAVNVALPANHLCEELLADLRTVCQQFTGRCDLVIHLKGADELERETLIRSRSIRVNP</sequence>
<dbReference type="CDD" id="cd04485">
    <property type="entry name" value="DnaE_OBF"/>
    <property type="match status" value="1"/>
</dbReference>
<dbReference type="GO" id="GO:0006260">
    <property type="term" value="P:DNA replication"/>
    <property type="evidence" value="ECO:0007669"/>
    <property type="project" value="InterPro"/>
</dbReference>
<feature type="domain" description="DNA polymerase helix-hairpin-helix motif" evidence="2">
    <location>
        <begin position="14"/>
        <end position="102"/>
    </location>
</feature>
<dbReference type="PANTHER" id="PTHR32294:SF0">
    <property type="entry name" value="DNA POLYMERASE III SUBUNIT ALPHA"/>
    <property type="match status" value="1"/>
</dbReference>
<dbReference type="Pfam" id="PF14579">
    <property type="entry name" value="HHH_6"/>
    <property type="match status" value="1"/>
</dbReference>